<keyword evidence="4" id="KW-1185">Reference proteome</keyword>
<dbReference type="CDD" id="cd18316">
    <property type="entry name" value="BTB_POZ_KCTD-like"/>
    <property type="match status" value="1"/>
</dbReference>
<dbReference type="Gene3D" id="3.30.710.10">
    <property type="entry name" value="Potassium Channel Kv1.1, Chain A"/>
    <property type="match status" value="1"/>
</dbReference>
<feature type="compositionally biased region" description="Basic and acidic residues" evidence="1">
    <location>
        <begin position="203"/>
        <end position="217"/>
    </location>
</feature>
<dbReference type="InterPro" id="IPR011333">
    <property type="entry name" value="SKP1/BTB/POZ_sf"/>
</dbReference>
<dbReference type="Proteomes" id="UP001608902">
    <property type="component" value="Unassembled WGS sequence"/>
</dbReference>
<feature type="compositionally biased region" description="Low complexity" evidence="1">
    <location>
        <begin position="32"/>
        <end position="42"/>
    </location>
</feature>
<dbReference type="AlphaFoldDB" id="A0ABD6E6Y8"/>
<feature type="region of interest" description="Disordered" evidence="1">
    <location>
        <begin position="196"/>
        <end position="231"/>
    </location>
</feature>
<feature type="domain" description="BTB" evidence="2">
    <location>
        <begin position="53"/>
        <end position="165"/>
    </location>
</feature>
<dbReference type="PANTHER" id="PTHR14499">
    <property type="entry name" value="POTASSIUM CHANNEL TETRAMERIZATION DOMAIN-CONTAINING"/>
    <property type="match status" value="1"/>
</dbReference>
<dbReference type="Pfam" id="PF02214">
    <property type="entry name" value="BTB_2"/>
    <property type="match status" value="1"/>
</dbReference>
<accession>A0ABD6E6Y8</accession>
<sequence length="231" mass="26237">MTFKTSGLSLVQGSFEMPRGPPTIRTPQSLLSSTESAVSADSSPAPELVHANQVARLNVGGVHFSTFFDTLANCRSPFFSNMCRVDAKTGRIFLFKQHIIEDDEGRIFINRDGQLFHYVLQYMRDGKRAVIPESRDLILQLVREAEFFAFERWRSMLLAKLKEGSRQTLIQTETLDAIRAATQRIAQLLHEFGGAQKSNNSDRALERERNKYPERSDSMSNGSRGESLRRY</sequence>
<organism evidence="3 4">
    <name type="scientific">Gnathostoma spinigerum</name>
    <dbReference type="NCBI Taxonomy" id="75299"/>
    <lineage>
        <taxon>Eukaryota</taxon>
        <taxon>Metazoa</taxon>
        <taxon>Ecdysozoa</taxon>
        <taxon>Nematoda</taxon>
        <taxon>Chromadorea</taxon>
        <taxon>Rhabditida</taxon>
        <taxon>Spirurina</taxon>
        <taxon>Gnathostomatomorpha</taxon>
        <taxon>Gnathostomatoidea</taxon>
        <taxon>Gnathostomatidae</taxon>
        <taxon>Gnathostoma</taxon>
    </lineage>
</organism>
<proteinExistence type="predicted"/>
<name>A0ABD6E6Y8_9BILA</name>
<dbReference type="EMBL" id="JBGFUD010001170">
    <property type="protein sequence ID" value="MFH4975869.1"/>
    <property type="molecule type" value="Genomic_DNA"/>
</dbReference>
<feature type="region of interest" description="Disordered" evidence="1">
    <location>
        <begin position="1"/>
        <end position="42"/>
    </location>
</feature>
<evidence type="ECO:0000259" key="2">
    <source>
        <dbReference type="SMART" id="SM00225"/>
    </source>
</evidence>
<feature type="compositionally biased region" description="Polar residues" evidence="1">
    <location>
        <begin position="1"/>
        <end position="12"/>
    </location>
</feature>
<dbReference type="SMART" id="SM00225">
    <property type="entry name" value="BTB"/>
    <property type="match status" value="1"/>
</dbReference>
<evidence type="ECO:0000313" key="4">
    <source>
        <dbReference type="Proteomes" id="UP001608902"/>
    </source>
</evidence>
<evidence type="ECO:0000256" key="1">
    <source>
        <dbReference type="SAM" id="MobiDB-lite"/>
    </source>
</evidence>
<protein>
    <recommendedName>
        <fullName evidence="2">BTB domain-containing protein</fullName>
    </recommendedName>
</protein>
<reference evidence="3 4" key="1">
    <citation type="submission" date="2024-08" db="EMBL/GenBank/DDBJ databases">
        <title>Gnathostoma spinigerum genome.</title>
        <authorList>
            <person name="Gonzalez-Bertolin B."/>
            <person name="Monzon S."/>
            <person name="Zaballos A."/>
            <person name="Jimenez P."/>
            <person name="Dekumyoy P."/>
            <person name="Varona S."/>
            <person name="Cuesta I."/>
            <person name="Sumanam S."/>
            <person name="Adisakwattana P."/>
            <person name="Gasser R.B."/>
            <person name="Hernandez-Gonzalez A."/>
            <person name="Young N.D."/>
            <person name="Perteguer M.J."/>
        </authorList>
    </citation>
    <scope>NUCLEOTIDE SEQUENCE [LARGE SCALE GENOMIC DNA]</scope>
    <source>
        <strain evidence="3">AL3</strain>
        <tissue evidence="3">Liver</tissue>
    </source>
</reference>
<gene>
    <name evidence="3" type="ORF">AB6A40_002578</name>
</gene>
<dbReference type="InterPro" id="IPR003131">
    <property type="entry name" value="T1-type_BTB"/>
</dbReference>
<dbReference type="InterPro" id="IPR000210">
    <property type="entry name" value="BTB/POZ_dom"/>
</dbReference>
<comment type="caution">
    <text evidence="3">The sequence shown here is derived from an EMBL/GenBank/DDBJ whole genome shotgun (WGS) entry which is preliminary data.</text>
</comment>
<dbReference type="PANTHER" id="PTHR14499:SF135">
    <property type="entry name" value="BTB DOMAIN-CONTAINING PROTEIN-RELATED"/>
    <property type="match status" value="1"/>
</dbReference>
<evidence type="ECO:0000313" key="3">
    <source>
        <dbReference type="EMBL" id="MFH4975869.1"/>
    </source>
</evidence>
<dbReference type="SUPFAM" id="SSF54695">
    <property type="entry name" value="POZ domain"/>
    <property type="match status" value="1"/>
</dbReference>